<keyword evidence="3" id="KW-0547">Nucleotide-binding</keyword>
<dbReference type="InterPro" id="IPR001525">
    <property type="entry name" value="C5_MeTfrase"/>
</dbReference>
<proteinExistence type="predicted"/>
<dbReference type="EMBL" id="ML739237">
    <property type="protein sequence ID" value="KAE8350255.1"/>
    <property type="molecule type" value="Genomic_DNA"/>
</dbReference>
<dbReference type="Gene3D" id="3.40.50.300">
    <property type="entry name" value="P-loop containing nucleotide triphosphate hydrolases"/>
    <property type="match status" value="1"/>
</dbReference>
<dbReference type="GO" id="GO:0006281">
    <property type="term" value="P:DNA repair"/>
    <property type="evidence" value="ECO:0007669"/>
    <property type="project" value="TreeGrafter"/>
</dbReference>
<evidence type="ECO:0000256" key="5">
    <source>
        <dbReference type="ARBA" id="ARBA00022840"/>
    </source>
</evidence>
<dbReference type="Pfam" id="PF00271">
    <property type="entry name" value="Helicase_C"/>
    <property type="match status" value="1"/>
</dbReference>
<evidence type="ECO:0000256" key="2">
    <source>
        <dbReference type="ARBA" id="ARBA00022679"/>
    </source>
</evidence>
<feature type="region of interest" description="Disordered" evidence="6">
    <location>
        <begin position="1330"/>
        <end position="1356"/>
    </location>
</feature>
<feature type="region of interest" description="Disordered" evidence="6">
    <location>
        <begin position="1778"/>
        <end position="1836"/>
    </location>
</feature>
<dbReference type="Pfam" id="PF00145">
    <property type="entry name" value="DNA_methylase"/>
    <property type="match status" value="1"/>
</dbReference>
<dbReference type="InterPro" id="IPR049730">
    <property type="entry name" value="SNF2/RAD54-like_C"/>
</dbReference>
<dbReference type="GO" id="GO:0032259">
    <property type="term" value="P:methylation"/>
    <property type="evidence" value="ECO:0007669"/>
    <property type="project" value="UniProtKB-KW"/>
</dbReference>
<protein>
    <recommendedName>
        <fullName evidence="7">Helicase C-terminal domain-containing protein</fullName>
    </recommendedName>
</protein>
<dbReference type="Gene3D" id="3.40.50.150">
    <property type="entry name" value="Vaccinia Virus protein VP39"/>
    <property type="match status" value="1"/>
</dbReference>
<feature type="compositionally biased region" description="Polar residues" evidence="6">
    <location>
        <begin position="25"/>
        <end position="40"/>
    </location>
</feature>
<dbReference type="InterPro" id="IPR038718">
    <property type="entry name" value="SNF2-like_sf"/>
</dbReference>
<dbReference type="InterPro" id="IPR050628">
    <property type="entry name" value="SNF2_RAD54_helicase_TF"/>
</dbReference>
<keyword evidence="5" id="KW-0067">ATP-binding</keyword>
<dbReference type="GO" id="GO:0008094">
    <property type="term" value="F:ATP-dependent activity, acting on DNA"/>
    <property type="evidence" value="ECO:0007669"/>
    <property type="project" value="TreeGrafter"/>
</dbReference>
<dbReference type="InterPro" id="IPR027417">
    <property type="entry name" value="P-loop_NTPase"/>
</dbReference>
<feature type="compositionally biased region" description="Acidic residues" evidence="6">
    <location>
        <begin position="1418"/>
        <end position="1428"/>
    </location>
</feature>
<dbReference type="InterPro" id="IPR014001">
    <property type="entry name" value="Helicase_ATP-bd"/>
</dbReference>
<dbReference type="InterPro" id="IPR000330">
    <property type="entry name" value="SNF2_N"/>
</dbReference>
<dbReference type="InterPro" id="IPR001650">
    <property type="entry name" value="Helicase_C-like"/>
</dbReference>
<organism evidence="8 9">
    <name type="scientific">Aspergillus coremiiformis</name>
    <dbReference type="NCBI Taxonomy" id="138285"/>
    <lineage>
        <taxon>Eukaryota</taxon>
        <taxon>Fungi</taxon>
        <taxon>Dikarya</taxon>
        <taxon>Ascomycota</taxon>
        <taxon>Pezizomycotina</taxon>
        <taxon>Eurotiomycetes</taxon>
        <taxon>Eurotiomycetidae</taxon>
        <taxon>Eurotiales</taxon>
        <taxon>Aspergillaceae</taxon>
        <taxon>Aspergillus</taxon>
        <taxon>Aspergillus subgen. Circumdati</taxon>
    </lineage>
</organism>
<sequence>MTRGKRVAPSTPSSRATKRRRTDAGQASSSSAPIAGSQTAGMDPEAPEVVRSEPHFGKRRVSTQLALGLPPLHKLSDIYRSITAKALELELDEVLKHIGSKPLRIVTACSGTESPLLALEMIQDNLRQHFDRDLKFRHLFSAEIVPYKQRYIDNNFHPRLLFRDVTELKDRVAQTAYGSLEKIPKNPDILVAGFSCVDFSSLNNKRKTLDDSGESGGTFWGILGYAKAYRPRIAILENVRTAPWGKIAEAWSGIGYFACHAEVDTKAYYLPQTRERGYMFCIDKQRMREHGLEETDMADWVKILSNFKRPASSPAGMFLMDPDDRRLEQIENDMTARLATHTVYNWERYQVRHQNYRMNMGLGHRRPFTRSQEDGSSQMPDFTWQPWLRSQPERVWDTLDANFLRKLVEGYDMNHKERCIELSQGIDREVDTRAYGIVGCITPSGIPYLTTRGGPLCGLESLSLQGLPLDRLILARETQAELQQLAGNAMSSTVVGAAILSALIVGHKILDKGSQQPRPKKEVPKHKRLELCPDHELVVGSINVDKTMDVDFSDIQAQAASSARYCVCERQTAIKSDILRCKLCDHTACSDCAGNPTHDYQRASELVRTQPLDFVSRLRSLLPARLVMSGISREHYDVFRMDKSIECPSSVWEKYLDAVAQLMSDEFRFVDIKRSSVWTVIYEGQHGVVSLVVSDSWSSWSLHAKPSDDEPVVCLIREIFSKPVARMTPNPNCLLEGEWEIISPISSKSALTFSGNDHRDESFEAKCGIQVKGFPESKVFTQIMVDGSDDDIESIGMDIRGTYNLLPNCGTANGCLHKKPAVGDTPAVYFFLDPSKLDEPIYDSFVFSLEHDRIADYSSRSTIVTVSHKWRSSSLGPEPECTNVYYRKSLKLQAVTLASYVPDSPIICSNLKPLTSLAISNRDCRSANITLLSFEAPATAIDSFWKKGPWEVANPMESPALLGDVSWLLQKAVGFSAFQDWISVNEGKSSGKSGSPVCGVCVPAKPRIIWGRNSRGQIKAYEDPHDAALYERQIKYRPPPFLVFRQVDDKDTGHMRVTLNVQTLLHQAYDKLMNANISDNVSFFWRVIPNSYDSRSLVFPNFTLVSNRDDAQSVQPPNFVLDLRPEQLRSLSWMIHREAVDIEPFVEEEVEEALLPMLMWRAEGKVCAEKAVRGGVLADDVGYGKTAITLGLIDAQHGQQTGPEPSHGFIPTNATLIVVPRIMIKQWQSEINKFLKDTYRVLVIDGLAALGRKTVQDIQNADIVLVSWAVFNSQIHYEKLQQFTGMPRVPPKAGRNFDDWFVKAHAVMMEQIQILVDQGPRELLESMRARRQEVKDTEASSTYVPSKRLKGDQYADTRHNQELDAEMGGQYVDLSSEDISDSSEEEDPEEIRARVDRLLKLRPKKTIAPTSSKKNKEDDESDSEDSEDKDVPPPPRRGKAPGSGKRGQGAKQKPAPAKSTKVWDDSKEFGINNKTRHQDWTTVKLPLLHAFSFHRLVIDEFTFANPERLIPLLKLQACSKWVLSGTPPLNDFADVNTIAPFLRVHLGIDDDDIQSQNARLKMIRKQRSDAESFQALRAPRSEEWHRRRHGIAQRFLDQFTRKNVAEIDEIPSSEHIILIQPSPAETAIYLELCKQLMTYNRLGRRGGRKAIRGDQADRLDEVIESSKTSEEALLKRCTSLALQDRWHNGVPEALTCGSLIETRLKQLEDLREELMEKLKMTAWVYCACDLRHEKFHEFIKSIKAHDFGDKTVTDKIYPLVKSAMLTSKADDWKPFFADPAQASEDSSEAETQDETGPKENDSDEAGDAADGQVSKSGKKGAKPAKRGVKKEKAPELPVKPTRISEFKLTLRTITSTLRKLIMEWVARERALRFLKAVHLVQTGSEIDECSCCHTKPESTKSINILGSCGHALCSQCTQKTIQKEECNVEGCRGSGKEFNVMSACTLERDEEDRSATYGGSKLDKMIEIIQDVPADDRVLLFIQFPELIDVASKALELAKIKYTAITATDRKATQKVQHFQEAGGFGENKVLILNLGSEMAAGLNLQCANHVVFLSPMLAQTQYDYDSSMTQAAGRARRYGQTKHVYIYHLLARMTIDATIFQDRHGKVLVERDGEAILAAREDVEEWEVVKGEAMSVVVDNAF</sequence>
<feature type="region of interest" description="Disordered" evidence="6">
    <location>
        <begin position="1"/>
        <end position="50"/>
    </location>
</feature>
<dbReference type="GO" id="GO:0005634">
    <property type="term" value="C:nucleus"/>
    <property type="evidence" value="ECO:0007669"/>
    <property type="project" value="TreeGrafter"/>
</dbReference>
<dbReference type="Gene3D" id="3.40.50.10810">
    <property type="entry name" value="Tandem AAA-ATPase domain"/>
    <property type="match status" value="1"/>
</dbReference>
<dbReference type="GO" id="GO:0016787">
    <property type="term" value="F:hydrolase activity"/>
    <property type="evidence" value="ECO:0007669"/>
    <property type="project" value="UniProtKB-KW"/>
</dbReference>
<keyword evidence="9" id="KW-1185">Reference proteome</keyword>
<evidence type="ECO:0000256" key="6">
    <source>
        <dbReference type="SAM" id="MobiDB-lite"/>
    </source>
</evidence>
<feature type="region of interest" description="Disordered" evidence="6">
    <location>
        <begin position="1402"/>
        <end position="1470"/>
    </location>
</feature>
<dbReference type="SUPFAM" id="SSF53335">
    <property type="entry name" value="S-adenosyl-L-methionine-dependent methyltransferases"/>
    <property type="match status" value="1"/>
</dbReference>
<dbReference type="Proteomes" id="UP000327118">
    <property type="component" value="Unassembled WGS sequence"/>
</dbReference>
<keyword evidence="2" id="KW-0808">Transferase</keyword>
<dbReference type="Pfam" id="PF00176">
    <property type="entry name" value="SNF2-rel_dom"/>
    <property type="match status" value="1"/>
</dbReference>
<accession>A0A5N6YXT9</accession>
<feature type="domain" description="Helicase C-terminal" evidence="7">
    <location>
        <begin position="1961"/>
        <end position="2125"/>
    </location>
</feature>
<evidence type="ECO:0000313" key="9">
    <source>
        <dbReference type="Proteomes" id="UP000327118"/>
    </source>
</evidence>
<dbReference type="PROSITE" id="PS51194">
    <property type="entry name" value="HELICASE_CTER"/>
    <property type="match status" value="1"/>
</dbReference>
<feature type="compositionally biased region" description="Basic residues" evidence="6">
    <location>
        <begin position="1816"/>
        <end position="1829"/>
    </location>
</feature>
<dbReference type="GO" id="GO:0005524">
    <property type="term" value="F:ATP binding"/>
    <property type="evidence" value="ECO:0007669"/>
    <property type="project" value="UniProtKB-KW"/>
</dbReference>
<keyword evidence="1" id="KW-0489">Methyltransferase</keyword>
<dbReference type="InterPro" id="IPR029063">
    <property type="entry name" value="SAM-dependent_MTases_sf"/>
</dbReference>
<name>A0A5N6YXT9_9EURO</name>
<dbReference type="SUPFAM" id="SSF52540">
    <property type="entry name" value="P-loop containing nucleoside triphosphate hydrolases"/>
    <property type="match status" value="2"/>
</dbReference>
<dbReference type="PANTHER" id="PTHR45626">
    <property type="entry name" value="TRANSCRIPTION TERMINATION FACTOR 2-RELATED"/>
    <property type="match status" value="1"/>
</dbReference>
<dbReference type="OrthoDB" id="423221at2759"/>
<dbReference type="GO" id="GO:0008168">
    <property type="term" value="F:methyltransferase activity"/>
    <property type="evidence" value="ECO:0007669"/>
    <property type="project" value="UniProtKB-KW"/>
</dbReference>
<dbReference type="SMART" id="SM00487">
    <property type="entry name" value="DEXDc"/>
    <property type="match status" value="1"/>
</dbReference>
<evidence type="ECO:0000256" key="4">
    <source>
        <dbReference type="ARBA" id="ARBA00022801"/>
    </source>
</evidence>
<dbReference type="CDD" id="cd18793">
    <property type="entry name" value="SF2_C_SNF"/>
    <property type="match status" value="1"/>
</dbReference>
<keyword evidence="4" id="KW-0378">Hydrolase</keyword>
<evidence type="ECO:0000256" key="3">
    <source>
        <dbReference type="ARBA" id="ARBA00022741"/>
    </source>
</evidence>
<evidence type="ECO:0000313" key="8">
    <source>
        <dbReference type="EMBL" id="KAE8350255.1"/>
    </source>
</evidence>
<dbReference type="PANTHER" id="PTHR45626:SF26">
    <property type="entry name" value="FAMILY HELICASE, PUTATIVE (AFU_ORTHOLOGUE AFUA_2G09120)-RELATED"/>
    <property type="match status" value="1"/>
</dbReference>
<gene>
    <name evidence="8" type="ORF">BDV28DRAFT_151117</name>
</gene>
<evidence type="ECO:0000259" key="7">
    <source>
        <dbReference type="PROSITE" id="PS51194"/>
    </source>
</evidence>
<evidence type="ECO:0000256" key="1">
    <source>
        <dbReference type="ARBA" id="ARBA00022603"/>
    </source>
</evidence>
<reference evidence="9" key="1">
    <citation type="submission" date="2019-04" db="EMBL/GenBank/DDBJ databases">
        <title>Friends and foes A comparative genomics studyof 23 Aspergillus species from section Flavi.</title>
        <authorList>
            <consortium name="DOE Joint Genome Institute"/>
            <person name="Kjaerbolling I."/>
            <person name="Vesth T."/>
            <person name="Frisvad J.C."/>
            <person name="Nybo J.L."/>
            <person name="Theobald S."/>
            <person name="Kildgaard S."/>
            <person name="Isbrandt T."/>
            <person name="Kuo A."/>
            <person name="Sato A."/>
            <person name="Lyhne E.K."/>
            <person name="Kogle M.E."/>
            <person name="Wiebenga A."/>
            <person name="Kun R.S."/>
            <person name="Lubbers R.J."/>
            <person name="Makela M.R."/>
            <person name="Barry K."/>
            <person name="Chovatia M."/>
            <person name="Clum A."/>
            <person name="Daum C."/>
            <person name="Haridas S."/>
            <person name="He G."/>
            <person name="LaButti K."/>
            <person name="Lipzen A."/>
            <person name="Mondo S."/>
            <person name="Riley R."/>
            <person name="Salamov A."/>
            <person name="Simmons B.A."/>
            <person name="Magnuson J.K."/>
            <person name="Henrissat B."/>
            <person name="Mortensen U.H."/>
            <person name="Larsen T.O."/>
            <person name="Devries R.P."/>
            <person name="Grigoriev I.V."/>
            <person name="Machida M."/>
            <person name="Baker S.E."/>
            <person name="Andersen M.R."/>
        </authorList>
    </citation>
    <scope>NUCLEOTIDE SEQUENCE [LARGE SCALE GENOMIC DNA]</scope>
    <source>
        <strain evidence="9">CBS 553.77</strain>
    </source>
</reference>